<dbReference type="GO" id="GO:0043036">
    <property type="term" value="C:starch grain"/>
    <property type="evidence" value="ECO:0007669"/>
    <property type="project" value="TreeGrafter"/>
</dbReference>
<dbReference type="PANTHER" id="PTHR47661">
    <property type="entry name" value="PHOSPHOGLUCAN PHOSPHATASE LSF1, CHLOROPLASTIC"/>
    <property type="match status" value="1"/>
</dbReference>
<keyword evidence="2" id="KW-1185">Reference proteome</keyword>
<evidence type="ECO:0000313" key="1">
    <source>
        <dbReference type="EMBL" id="ESQ49970.1"/>
    </source>
</evidence>
<dbReference type="GO" id="GO:0005983">
    <property type="term" value="P:starch catabolic process"/>
    <property type="evidence" value="ECO:0007669"/>
    <property type="project" value="TreeGrafter"/>
</dbReference>
<dbReference type="PANTHER" id="PTHR47661:SF2">
    <property type="entry name" value="PHOSPHOGLUCAN PHOSPHATASE LSF1, CHLOROPLASTIC"/>
    <property type="match status" value="1"/>
</dbReference>
<gene>
    <name evidence="1" type="ORF">EUTSA_v100203790mg</name>
</gene>
<dbReference type="EMBL" id="KI517408">
    <property type="protein sequence ID" value="ESQ49970.1"/>
    <property type="molecule type" value="Genomic_DNA"/>
</dbReference>
<reference evidence="1 2" key="1">
    <citation type="journal article" date="2013" name="Front. Plant Sci.">
        <title>The Reference Genome of the Halophytic Plant Eutrema salsugineum.</title>
        <authorList>
            <person name="Yang R."/>
            <person name="Jarvis D.E."/>
            <person name="Chen H."/>
            <person name="Beilstein M.A."/>
            <person name="Grimwood J."/>
            <person name="Jenkins J."/>
            <person name="Shu S."/>
            <person name="Prochnik S."/>
            <person name="Xin M."/>
            <person name="Ma C."/>
            <person name="Schmutz J."/>
            <person name="Wing R.A."/>
            <person name="Mitchell-Olds T."/>
            <person name="Schumaker K.S."/>
            <person name="Wang X."/>
        </authorList>
    </citation>
    <scope>NUCLEOTIDE SEQUENCE [LARGE SCALE GENOMIC DNA]</scope>
</reference>
<organism evidence="1 2">
    <name type="scientific">Eutrema salsugineum</name>
    <name type="common">Saltwater cress</name>
    <name type="synonym">Sisymbrium salsugineum</name>
    <dbReference type="NCBI Taxonomy" id="72664"/>
    <lineage>
        <taxon>Eukaryota</taxon>
        <taxon>Viridiplantae</taxon>
        <taxon>Streptophyta</taxon>
        <taxon>Embryophyta</taxon>
        <taxon>Tracheophyta</taxon>
        <taxon>Spermatophyta</taxon>
        <taxon>Magnoliopsida</taxon>
        <taxon>eudicotyledons</taxon>
        <taxon>Gunneridae</taxon>
        <taxon>Pentapetalae</taxon>
        <taxon>rosids</taxon>
        <taxon>malvids</taxon>
        <taxon>Brassicales</taxon>
        <taxon>Brassicaceae</taxon>
        <taxon>Eutremeae</taxon>
        <taxon>Eutrema</taxon>
    </lineage>
</organism>
<evidence type="ECO:0000313" key="2">
    <source>
        <dbReference type="Proteomes" id="UP000030689"/>
    </source>
</evidence>
<dbReference type="KEGG" id="eus:EUTSA_v100203790m"/>
<protein>
    <recommendedName>
        <fullName evidence="3">PDZ domain-containing protein</fullName>
    </recommendedName>
</protein>
<dbReference type="Gramene" id="ESQ49970">
    <property type="protein sequence ID" value="ESQ49970"/>
    <property type="gene ID" value="EUTSA_v100203790mg"/>
</dbReference>
<proteinExistence type="predicted"/>
<evidence type="ECO:0008006" key="3">
    <source>
        <dbReference type="Google" id="ProtNLM"/>
    </source>
</evidence>
<dbReference type="STRING" id="72664.V4LHG3"/>
<dbReference type="Proteomes" id="UP000030689">
    <property type="component" value="Unassembled WGS sequence"/>
</dbReference>
<dbReference type="InterPro" id="IPR036034">
    <property type="entry name" value="PDZ_sf"/>
</dbReference>
<dbReference type="AlphaFoldDB" id="V4LHG3"/>
<dbReference type="SUPFAM" id="SSF50156">
    <property type="entry name" value="PDZ domain-like"/>
    <property type="match status" value="1"/>
</dbReference>
<feature type="non-terminal residue" evidence="1">
    <location>
        <position position="124"/>
    </location>
</feature>
<dbReference type="Gene3D" id="2.30.42.10">
    <property type="match status" value="1"/>
</dbReference>
<dbReference type="eggNOG" id="KOG1716">
    <property type="taxonomic scope" value="Eukaryota"/>
</dbReference>
<sequence>MAFFQQISGFGALERSSPSVLIGSGTRSPFRSGNGRVFVGTRETVGFNRRRVVLRVFAMSSSSSFKMNLNEYMVTLEKPLGIRFALSADGKIFVHAIKKGSNAEKARIIMVGDTLKKASDSSGA</sequence>
<dbReference type="GO" id="GO:0009507">
    <property type="term" value="C:chloroplast"/>
    <property type="evidence" value="ECO:0007669"/>
    <property type="project" value="TreeGrafter"/>
</dbReference>
<accession>V4LHG3</accession>
<name>V4LHG3_EUTSA</name>